<feature type="compositionally biased region" description="Low complexity" evidence="4">
    <location>
        <begin position="305"/>
        <end position="317"/>
    </location>
</feature>
<dbReference type="SMART" id="SM00384">
    <property type="entry name" value="AT_hook"/>
    <property type="match status" value="5"/>
</dbReference>
<dbReference type="GO" id="GO:0005634">
    <property type="term" value="C:nucleus"/>
    <property type="evidence" value="ECO:0007669"/>
    <property type="project" value="UniProtKB-SubCell"/>
</dbReference>
<accession>A0AA38VLT9</accession>
<dbReference type="PROSITE" id="PS50013">
    <property type="entry name" value="CHROMO_2"/>
    <property type="match status" value="1"/>
</dbReference>
<dbReference type="PROSITE" id="PS00598">
    <property type="entry name" value="CHROMO_1"/>
    <property type="match status" value="1"/>
</dbReference>
<feature type="region of interest" description="Disordered" evidence="4">
    <location>
        <begin position="291"/>
        <end position="375"/>
    </location>
</feature>
<protein>
    <recommendedName>
        <fullName evidence="5">Chromo domain-containing protein</fullName>
    </recommendedName>
</protein>
<feature type="compositionally biased region" description="Acidic residues" evidence="4">
    <location>
        <begin position="100"/>
        <end position="113"/>
    </location>
</feature>
<feature type="compositionally biased region" description="Basic residues" evidence="4">
    <location>
        <begin position="194"/>
        <end position="204"/>
    </location>
</feature>
<dbReference type="SUPFAM" id="SSF54160">
    <property type="entry name" value="Chromo domain-like"/>
    <property type="match status" value="1"/>
</dbReference>
<dbReference type="PRINTS" id="PR00929">
    <property type="entry name" value="ATHOOK"/>
</dbReference>
<dbReference type="InterPro" id="IPR016197">
    <property type="entry name" value="Chromo-like_dom_sf"/>
</dbReference>
<feature type="compositionally biased region" description="Polar residues" evidence="4">
    <location>
        <begin position="59"/>
        <end position="75"/>
    </location>
</feature>
<dbReference type="CDD" id="cd00024">
    <property type="entry name" value="CD_CSD"/>
    <property type="match status" value="1"/>
</dbReference>
<organism evidence="6 7">
    <name type="scientific">Coniochaeta hoffmannii</name>
    <dbReference type="NCBI Taxonomy" id="91930"/>
    <lineage>
        <taxon>Eukaryota</taxon>
        <taxon>Fungi</taxon>
        <taxon>Dikarya</taxon>
        <taxon>Ascomycota</taxon>
        <taxon>Pezizomycotina</taxon>
        <taxon>Sordariomycetes</taxon>
        <taxon>Sordariomycetidae</taxon>
        <taxon>Coniochaetales</taxon>
        <taxon>Coniochaetaceae</taxon>
        <taxon>Coniochaeta</taxon>
    </lineage>
</organism>
<comment type="caution">
    <text evidence="6">The sequence shown here is derived from an EMBL/GenBank/DDBJ whole genome shotgun (WGS) entry which is preliminary data.</text>
</comment>
<comment type="subunit">
    <text evidence="2">Component of the NuA4 histone acetyltransferase complex.</text>
</comment>
<dbReference type="PANTHER" id="PTHR22812">
    <property type="entry name" value="CHROMOBOX PROTEIN"/>
    <property type="match status" value="1"/>
</dbReference>
<dbReference type="GO" id="GO:0003677">
    <property type="term" value="F:DNA binding"/>
    <property type="evidence" value="ECO:0007669"/>
    <property type="project" value="InterPro"/>
</dbReference>
<dbReference type="AlphaFoldDB" id="A0AA38VLT9"/>
<gene>
    <name evidence="6" type="ORF">NKR19_g8743</name>
</gene>
<feature type="compositionally biased region" description="Low complexity" evidence="4">
    <location>
        <begin position="342"/>
        <end position="353"/>
    </location>
</feature>
<dbReference type="Proteomes" id="UP001174691">
    <property type="component" value="Unassembled WGS sequence"/>
</dbReference>
<feature type="region of interest" description="Disordered" evidence="4">
    <location>
        <begin position="53"/>
        <end position="241"/>
    </location>
</feature>
<keyword evidence="3" id="KW-0539">Nucleus</keyword>
<feature type="domain" description="Chromo" evidence="5">
    <location>
        <begin position="240"/>
        <end position="301"/>
    </location>
</feature>
<name>A0AA38VLT9_9PEZI</name>
<evidence type="ECO:0000256" key="4">
    <source>
        <dbReference type="SAM" id="MobiDB-lite"/>
    </source>
</evidence>
<dbReference type="GO" id="GO:0006338">
    <property type="term" value="P:chromatin remodeling"/>
    <property type="evidence" value="ECO:0007669"/>
    <property type="project" value="UniProtKB-ARBA"/>
</dbReference>
<dbReference type="Pfam" id="PF00385">
    <property type="entry name" value="Chromo"/>
    <property type="match status" value="1"/>
</dbReference>
<evidence type="ECO:0000256" key="3">
    <source>
        <dbReference type="ARBA" id="ARBA00023242"/>
    </source>
</evidence>
<comment type="subcellular location">
    <subcellularLocation>
        <location evidence="1">Nucleus</location>
    </subcellularLocation>
</comment>
<dbReference type="InterPro" id="IPR023780">
    <property type="entry name" value="Chromo_domain"/>
</dbReference>
<dbReference type="EMBL" id="JANBVN010000186">
    <property type="protein sequence ID" value="KAJ9134232.1"/>
    <property type="molecule type" value="Genomic_DNA"/>
</dbReference>
<dbReference type="InterPro" id="IPR017956">
    <property type="entry name" value="AT_hook_DNA-bd_motif"/>
</dbReference>
<proteinExistence type="predicted"/>
<dbReference type="Gene3D" id="2.40.50.40">
    <property type="match status" value="1"/>
</dbReference>
<evidence type="ECO:0000313" key="6">
    <source>
        <dbReference type="EMBL" id="KAJ9134232.1"/>
    </source>
</evidence>
<keyword evidence="7" id="KW-1185">Reference proteome</keyword>
<dbReference type="InterPro" id="IPR023779">
    <property type="entry name" value="Chromodomain_CS"/>
</dbReference>
<feature type="compositionally biased region" description="Low complexity" evidence="4">
    <location>
        <begin position="179"/>
        <end position="193"/>
    </location>
</feature>
<dbReference type="InterPro" id="IPR000953">
    <property type="entry name" value="Chromo/chromo_shadow_dom"/>
</dbReference>
<dbReference type="InterPro" id="IPR051219">
    <property type="entry name" value="Heterochromatin_chromo-domain"/>
</dbReference>
<dbReference type="SMART" id="SM00298">
    <property type="entry name" value="CHROMO"/>
    <property type="match status" value="1"/>
</dbReference>
<sequence>MPPPLVPEEELEVPGDLFNLGQNQDLGAEDEPFRVVSDVLSLAGGHSVVSVQPEAEAEQQLNDQLNSGPAEQQIITPEEQPAPDIPEEPSSPTAPVPDMDIPEGDLADDELPAPEELPAAVASAKKRGRPSATPAKTPGSADTTNGNGSRATSGRKRKADDDEAAKEATPAKRPRGRPARGAAATASARLAAKGTKKKVGRPKGSRTAPKGTTNPERGGPKRASKKNSSSNDEVVPKGEYEVEEILESVIDAETFEHMYRVKWKGYPVNEATWEPKTNLEHAAALIKAFDSKRAAQAKQTRKPRGAATTNGTAAAARKTSKSKSKEVKKPGRSVGRPRKSVGRPAAEPAAPKAVAKKAVGRPALRRNGRPRRVGT</sequence>
<evidence type="ECO:0000256" key="1">
    <source>
        <dbReference type="ARBA" id="ARBA00004123"/>
    </source>
</evidence>
<feature type="compositionally biased region" description="Basic residues" evidence="4">
    <location>
        <begin position="354"/>
        <end position="375"/>
    </location>
</feature>
<evidence type="ECO:0000256" key="2">
    <source>
        <dbReference type="ARBA" id="ARBA00011353"/>
    </source>
</evidence>
<evidence type="ECO:0000313" key="7">
    <source>
        <dbReference type="Proteomes" id="UP001174691"/>
    </source>
</evidence>
<feature type="compositionally biased region" description="Polar residues" evidence="4">
    <location>
        <begin position="140"/>
        <end position="152"/>
    </location>
</feature>
<feature type="region of interest" description="Disordered" evidence="4">
    <location>
        <begin position="1"/>
        <end position="25"/>
    </location>
</feature>
<evidence type="ECO:0000259" key="5">
    <source>
        <dbReference type="PROSITE" id="PS50013"/>
    </source>
</evidence>
<reference evidence="6" key="1">
    <citation type="submission" date="2022-07" db="EMBL/GenBank/DDBJ databases">
        <title>Fungi with potential for degradation of polypropylene.</title>
        <authorList>
            <person name="Gostincar C."/>
        </authorList>
    </citation>
    <scope>NUCLEOTIDE SEQUENCE</scope>
    <source>
        <strain evidence="6">EXF-13287</strain>
    </source>
</reference>